<evidence type="ECO:0000256" key="4">
    <source>
        <dbReference type="ARBA" id="ARBA00022525"/>
    </source>
</evidence>
<keyword evidence="6" id="KW-0472">Membrane</keyword>
<comment type="subcellular location">
    <subcellularLocation>
        <location evidence="1">Cell envelope</location>
    </subcellularLocation>
    <subcellularLocation>
        <location evidence="2">Cell outer membrane</location>
    </subcellularLocation>
    <subcellularLocation>
        <location evidence="3">Secreted</location>
    </subcellularLocation>
</comment>
<feature type="domain" description="PKD/Chitinase" evidence="9">
    <location>
        <begin position="1055"/>
        <end position="1129"/>
    </location>
</feature>
<dbReference type="InterPro" id="IPR022409">
    <property type="entry name" value="PKD/Chitinase_dom"/>
</dbReference>
<evidence type="ECO:0000256" key="3">
    <source>
        <dbReference type="ARBA" id="ARBA00004613"/>
    </source>
</evidence>
<dbReference type="EMBL" id="VWSH01000001">
    <property type="protein sequence ID" value="KAA5536678.1"/>
    <property type="molecule type" value="Genomic_DNA"/>
</dbReference>
<dbReference type="RefSeq" id="WP_150031254.1">
    <property type="nucleotide sequence ID" value="NZ_VWSH01000001.1"/>
</dbReference>
<dbReference type="NCBIfam" id="NF041518">
    <property type="entry name" value="choice_anch_Q"/>
    <property type="match status" value="1"/>
</dbReference>
<evidence type="ECO:0000313" key="11">
    <source>
        <dbReference type="Proteomes" id="UP000323632"/>
    </source>
</evidence>
<reference evidence="10 11" key="1">
    <citation type="submission" date="2019-09" db="EMBL/GenBank/DDBJ databases">
        <title>Genome sequence and assembly of Taibaiella sp.</title>
        <authorList>
            <person name="Chhetri G."/>
        </authorList>
    </citation>
    <scope>NUCLEOTIDE SEQUENCE [LARGE SCALE GENOMIC DNA]</scope>
    <source>
        <strain evidence="10 11">KVB11</strain>
    </source>
</reference>
<dbReference type="InterPro" id="IPR059226">
    <property type="entry name" value="Choice_anch_Q_dom"/>
</dbReference>
<dbReference type="InterPro" id="IPR011050">
    <property type="entry name" value="Pectin_lyase_fold/virulence"/>
</dbReference>
<dbReference type="NCBIfam" id="TIGR01376">
    <property type="entry name" value="POMP_repeat"/>
    <property type="match status" value="1"/>
</dbReference>
<dbReference type="PANTHER" id="PTHR11319">
    <property type="entry name" value="G PROTEIN-COUPLED RECEPTOR-RELATED"/>
    <property type="match status" value="1"/>
</dbReference>
<dbReference type="InterPro" id="IPR026444">
    <property type="entry name" value="Secre_tail"/>
</dbReference>
<evidence type="ECO:0000256" key="7">
    <source>
        <dbReference type="ARBA" id="ARBA00023237"/>
    </source>
</evidence>
<dbReference type="Proteomes" id="UP000323632">
    <property type="component" value="Unassembled WGS sequence"/>
</dbReference>
<protein>
    <submittedName>
        <fullName evidence="10">T9SS type A sorting domain-containing protein</fullName>
    </submittedName>
</protein>
<dbReference type="GO" id="GO:0005576">
    <property type="term" value="C:extracellular region"/>
    <property type="evidence" value="ECO:0007669"/>
    <property type="project" value="UniProtKB-SubCell"/>
</dbReference>
<feature type="chain" id="PRO_5024312482" evidence="8">
    <location>
        <begin position="23"/>
        <end position="1702"/>
    </location>
</feature>
<dbReference type="Gene3D" id="2.160.20.10">
    <property type="entry name" value="Single-stranded right-handed beta-helix, Pectin lyase-like"/>
    <property type="match status" value="2"/>
</dbReference>
<dbReference type="SUPFAM" id="SSF51126">
    <property type="entry name" value="Pectin lyase-like"/>
    <property type="match status" value="3"/>
</dbReference>
<feature type="signal peptide" evidence="8">
    <location>
        <begin position="1"/>
        <end position="22"/>
    </location>
</feature>
<dbReference type="SMART" id="SM00089">
    <property type="entry name" value="PKD"/>
    <property type="match status" value="5"/>
</dbReference>
<dbReference type="NCBIfam" id="TIGR04183">
    <property type="entry name" value="Por_Secre_tail"/>
    <property type="match status" value="1"/>
</dbReference>
<sequence>MNLKHLFAAFCLCFFFSLQLKAKVWYVDSAAVNITANQNGATWDSAYKNPQLAINAALSGDSVWIARGTYTALLNTPFIMKEGVKIFGGFLNSDTTFAQRNYQTHVTVLKGNGSSVIYNNANNLTNAALIDGVTIRNGNNSSNGYGGGMYNYNSSPGIRNCTFSSNTASGGGAIYNKNGSAPGINNCIFSSNSAFSGGAIYNDSSSSPGITNCTFNSNTAESYGGAIYNKDSTFSAIISYCTFNNNISSAGFGGAVYASGKNIAISNCTFNNNRANAASGVNGPNNAYGGAIYASGNNTAISYCTFNNSKVYSLSDYWTNTTYASAYGGAIYASGNNMSISNCGFKNNTSVASSESMWNTTYTTSYGGAIYISGNNNIVSNNTFENSSSFAEYDYYYAYNYARSYGGAIYVSGNSTSLNNCTFIASSSTSHAEGYCTASSFGGAVYNASSLTINNCAFKASSSAAVSDYPSFSSGGAIFNAATLTISNSTFNNNTAIASVSPSSTAYGGAIYNDYASTLTLSSCLFNASSVTSAYSSSGNLGSKSCHGGAIYNKAILNASRCIFNNSTASATTAAAPTIGSGTTATAHGGAIYSTAKIDVSNCAFSNSTVTATVTGTASAPIIATAYGGAIYNELTTGSSLRTISNCSFTNNAAFYGGAIYNNKAYGTVNTQNCTFSGNAATNGSGGAICNNGMYSTNAVLSTRNCTFTGNKASSSGGGMYSYSIVAGIIKVANCTFSADSAQYGAGIYDTNASPVIVNCLFAQNIATISGAALYNTGSISIGASRPEVVNCTMVQNRAGTNGSGIYNTSYAVADVSNTIIWGNSSGIYNAATSSINTKYSLIQGYPASAASFLIDGTTDPLFIDTAGGNYQLQSTSPCVNAGRNDSIPSGIITDLASHARIYNTTVDMGAYEFGVFAPVVNLGFDTAVCAGNTVTLNAQNAGATYVWNTGATTQTIDVTASGTYYVTATNNIGSSSDTIVVTVNPLPVVNLGNDTVMCNGSAVSITLDAQNLGATYLWNNNNTYQTINATTSGTYFVSVTNAYQCSKNDTIIIVTGIPPTVNLGNDTAFCAGNTLTLNAQNAGATYLWSNTATTQTTGITASGTYYVTVTAANQCKRSDTIQVTVKPLPVVNLGNDTAFCADNSLTLNAQNAGAAYLWNNAATTQTISANTAGTYYVTVTGANLCKGSDTIHVTVNALPIVTLGNDTTICAGNSLTLNAQNAGSTYTWSNASTAQTLNVASAGTYYVTVINANSCKGRDTIQVNVASLPVVNLGNDTAFCIGNTLTLNAQNTGSTYIWNNAATTQTIGAASTGSYYVTVTNTNLCKGSDTIHVTVNALPIVNLGNDTTICAGNSLTLNAQNAGSTYLWSNAATSQAINVNTTGTYNVTVTNANNCKGSDTLHLTISSLPVVNLGNDTTLCAGSYLTLNAQNTGSTYLWSNAATSQTINVNTAGTYNVTVTNADNCKGSDTIHLTASALPVVNLGNDTAFCAGSYLTLNAQNAGAAYLWSTGSSAQTINVNATGIYGVGVTDINGCKGSDTIQVTANPVPIVNLGTDVTINANSYTINAGNAGSTYLWNTGATTQTLTVTTNGTYSVTVTNANDCSTSDTIKVTFEPIGIKDVNIPGHLVKVIPNPAKDIIYIQTYDDKLINQLAVLTDAYGRVLRTITIKSKSQELSLDNLAQGMYFLKIQTGETLKIVKE</sequence>
<keyword evidence="4" id="KW-0964">Secreted</keyword>
<feature type="domain" description="PKD/Chitinase" evidence="9">
    <location>
        <begin position="1400"/>
        <end position="1479"/>
    </location>
</feature>
<evidence type="ECO:0000256" key="1">
    <source>
        <dbReference type="ARBA" id="ARBA00004196"/>
    </source>
</evidence>
<evidence type="ECO:0000259" key="9">
    <source>
        <dbReference type="SMART" id="SM00089"/>
    </source>
</evidence>
<dbReference type="Pfam" id="PF18962">
    <property type="entry name" value="Por_Secre_tail"/>
    <property type="match status" value="1"/>
</dbReference>
<name>A0A5M6CN84_9BACT</name>
<feature type="domain" description="PKD/Chitinase" evidence="9">
    <location>
        <begin position="922"/>
        <end position="987"/>
    </location>
</feature>
<keyword evidence="11" id="KW-1185">Reference proteome</keyword>
<evidence type="ECO:0000256" key="8">
    <source>
        <dbReference type="SAM" id="SignalP"/>
    </source>
</evidence>
<dbReference type="Pfam" id="PF02415">
    <property type="entry name" value="Chlam_PMP"/>
    <property type="match status" value="3"/>
</dbReference>
<organism evidence="10 11">
    <name type="scientific">Taibaiella lutea</name>
    <dbReference type="NCBI Taxonomy" id="2608001"/>
    <lineage>
        <taxon>Bacteria</taxon>
        <taxon>Pseudomonadati</taxon>
        <taxon>Bacteroidota</taxon>
        <taxon>Chitinophagia</taxon>
        <taxon>Chitinophagales</taxon>
        <taxon>Chitinophagaceae</taxon>
        <taxon>Taibaiella</taxon>
    </lineage>
</organism>
<feature type="domain" description="PKD/Chitinase" evidence="9">
    <location>
        <begin position="1541"/>
        <end position="1618"/>
    </location>
</feature>
<evidence type="ECO:0000313" key="10">
    <source>
        <dbReference type="EMBL" id="KAA5536678.1"/>
    </source>
</evidence>
<dbReference type="InterPro" id="IPR003368">
    <property type="entry name" value="POMP_repeat"/>
</dbReference>
<feature type="domain" description="PKD/Chitinase" evidence="9">
    <location>
        <begin position="1195"/>
        <end position="1269"/>
    </location>
</feature>
<gene>
    <name evidence="10" type="ORF">F0919_03125</name>
</gene>
<comment type="caution">
    <text evidence="10">The sequence shown here is derived from an EMBL/GenBank/DDBJ whole genome shotgun (WGS) entry which is preliminary data.</text>
</comment>
<dbReference type="InterPro" id="IPR006626">
    <property type="entry name" value="PbH1"/>
</dbReference>
<dbReference type="GO" id="GO:0009279">
    <property type="term" value="C:cell outer membrane"/>
    <property type="evidence" value="ECO:0007669"/>
    <property type="project" value="UniProtKB-SubCell"/>
</dbReference>
<keyword evidence="7" id="KW-0998">Cell outer membrane</keyword>
<accession>A0A5M6CN84</accession>
<dbReference type="SMART" id="SM00710">
    <property type="entry name" value="PbH1"/>
    <property type="match status" value="12"/>
</dbReference>
<evidence type="ECO:0000256" key="6">
    <source>
        <dbReference type="ARBA" id="ARBA00023136"/>
    </source>
</evidence>
<proteinExistence type="predicted"/>
<keyword evidence="5 8" id="KW-0732">Signal</keyword>
<dbReference type="PANTHER" id="PTHR11319:SF35">
    <property type="entry name" value="OUTER MEMBRANE PROTEIN PMPC-RELATED"/>
    <property type="match status" value="1"/>
</dbReference>
<evidence type="ECO:0000256" key="2">
    <source>
        <dbReference type="ARBA" id="ARBA00004442"/>
    </source>
</evidence>
<evidence type="ECO:0000256" key="5">
    <source>
        <dbReference type="ARBA" id="ARBA00022729"/>
    </source>
</evidence>
<dbReference type="InterPro" id="IPR012334">
    <property type="entry name" value="Pectin_lyas_fold"/>
</dbReference>